<dbReference type="AlphaFoldDB" id="A0A6A6D6K2"/>
<organism evidence="2 3">
    <name type="scientific">Zopfia rhizophila CBS 207.26</name>
    <dbReference type="NCBI Taxonomy" id="1314779"/>
    <lineage>
        <taxon>Eukaryota</taxon>
        <taxon>Fungi</taxon>
        <taxon>Dikarya</taxon>
        <taxon>Ascomycota</taxon>
        <taxon>Pezizomycotina</taxon>
        <taxon>Dothideomycetes</taxon>
        <taxon>Dothideomycetes incertae sedis</taxon>
        <taxon>Zopfiaceae</taxon>
        <taxon>Zopfia</taxon>
    </lineage>
</organism>
<evidence type="ECO:0000256" key="1">
    <source>
        <dbReference type="SAM" id="Phobius"/>
    </source>
</evidence>
<dbReference type="Proteomes" id="UP000800200">
    <property type="component" value="Unassembled WGS sequence"/>
</dbReference>
<keyword evidence="1" id="KW-0812">Transmembrane</keyword>
<reference evidence="2" key="1">
    <citation type="journal article" date="2020" name="Stud. Mycol.">
        <title>101 Dothideomycetes genomes: a test case for predicting lifestyles and emergence of pathogens.</title>
        <authorList>
            <person name="Haridas S."/>
            <person name="Albert R."/>
            <person name="Binder M."/>
            <person name="Bloem J."/>
            <person name="Labutti K."/>
            <person name="Salamov A."/>
            <person name="Andreopoulos B."/>
            <person name="Baker S."/>
            <person name="Barry K."/>
            <person name="Bills G."/>
            <person name="Bluhm B."/>
            <person name="Cannon C."/>
            <person name="Castanera R."/>
            <person name="Culley D."/>
            <person name="Daum C."/>
            <person name="Ezra D."/>
            <person name="Gonzalez J."/>
            <person name="Henrissat B."/>
            <person name="Kuo A."/>
            <person name="Liang C."/>
            <person name="Lipzen A."/>
            <person name="Lutzoni F."/>
            <person name="Magnuson J."/>
            <person name="Mondo S."/>
            <person name="Nolan M."/>
            <person name="Ohm R."/>
            <person name="Pangilinan J."/>
            <person name="Park H.-J."/>
            <person name="Ramirez L."/>
            <person name="Alfaro M."/>
            <person name="Sun H."/>
            <person name="Tritt A."/>
            <person name="Yoshinaga Y."/>
            <person name="Zwiers L.-H."/>
            <person name="Turgeon B."/>
            <person name="Goodwin S."/>
            <person name="Spatafora J."/>
            <person name="Crous P."/>
            <person name="Grigoriev I."/>
        </authorList>
    </citation>
    <scope>NUCLEOTIDE SEQUENCE</scope>
    <source>
        <strain evidence="2">CBS 207.26</strain>
    </source>
</reference>
<protein>
    <submittedName>
        <fullName evidence="2">Uncharacterized protein</fullName>
    </submittedName>
</protein>
<dbReference type="OrthoDB" id="1911848at2759"/>
<keyword evidence="1" id="KW-0472">Membrane</keyword>
<proteinExistence type="predicted"/>
<gene>
    <name evidence="2" type="ORF">K469DRAFT_703494</name>
</gene>
<sequence>MQSKSRVGSYRNAYNLYSLAIILIEIAVWGRIGKSFHITGIGKAGLDVLRDVQKELLGDPTYPDRVSE</sequence>
<evidence type="ECO:0000313" key="3">
    <source>
        <dbReference type="Proteomes" id="UP000800200"/>
    </source>
</evidence>
<keyword evidence="1" id="KW-1133">Transmembrane helix</keyword>
<dbReference type="EMBL" id="ML994755">
    <property type="protein sequence ID" value="KAF2174997.1"/>
    <property type="molecule type" value="Genomic_DNA"/>
</dbReference>
<evidence type="ECO:0000313" key="2">
    <source>
        <dbReference type="EMBL" id="KAF2174997.1"/>
    </source>
</evidence>
<feature type="transmembrane region" description="Helical" evidence="1">
    <location>
        <begin position="12"/>
        <end position="32"/>
    </location>
</feature>
<accession>A0A6A6D6K2</accession>
<name>A0A6A6D6K2_9PEZI</name>
<keyword evidence="3" id="KW-1185">Reference proteome</keyword>